<name>A0A5N6E6L1_9EURO</name>
<proteinExistence type="predicted"/>
<dbReference type="Proteomes" id="UP000326799">
    <property type="component" value="Unassembled WGS sequence"/>
</dbReference>
<accession>A0A5N6E6L1</accession>
<dbReference type="AlphaFoldDB" id="A0A5N6E6L1"/>
<dbReference type="EMBL" id="ML733776">
    <property type="protein sequence ID" value="KAB8212939.1"/>
    <property type="molecule type" value="Genomic_DNA"/>
</dbReference>
<keyword evidence="2" id="KW-1185">Reference proteome</keyword>
<sequence>MGRNNQLTGWACTVDPARPINNYLRSKRANMAIVPSLRNAIGRVQNTCSLKYLPNTSAR</sequence>
<gene>
    <name evidence="1" type="ORF">BDV33DRAFT_185839</name>
</gene>
<evidence type="ECO:0000313" key="1">
    <source>
        <dbReference type="EMBL" id="KAB8212939.1"/>
    </source>
</evidence>
<protein>
    <submittedName>
        <fullName evidence="1">Uncharacterized protein</fullName>
    </submittedName>
</protein>
<evidence type="ECO:0000313" key="2">
    <source>
        <dbReference type="Proteomes" id="UP000326799"/>
    </source>
</evidence>
<reference evidence="1 2" key="1">
    <citation type="submission" date="2019-04" db="EMBL/GenBank/DDBJ databases">
        <title>Fungal friends and foes A comparative genomics study of 23 Aspergillus species from section Flavi.</title>
        <authorList>
            <consortium name="DOE Joint Genome Institute"/>
            <person name="Kjaerbolling I."/>
            <person name="Vesth T.C."/>
            <person name="Frisvad J.C."/>
            <person name="Nybo J.L."/>
            <person name="Theobald S."/>
            <person name="Kildgaard S."/>
            <person name="Petersen T.I."/>
            <person name="Kuo A."/>
            <person name="Sato A."/>
            <person name="Lyhne E.K."/>
            <person name="Kogle M.E."/>
            <person name="Wiebenga A."/>
            <person name="Kun R.S."/>
            <person name="Lubbers R.J."/>
            <person name="Makela M.R."/>
            <person name="Barry K."/>
            <person name="Chovatia M."/>
            <person name="Clum A."/>
            <person name="Daum C."/>
            <person name="Haridas S."/>
            <person name="He G."/>
            <person name="LaButti K."/>
            <person name="Lipzen A."/>
            <person name="Mondo S."/>
            <person name="Pangilinan J."/>
            <person name="Riley R."/>
            <person name="Salamov A."/>
            <person name="Simmons B.A."/>
            <person name="Magnuson J.K."/>
            <person name="Henrissat B."/>
            <person name="Mortensen U.H."/>
            <person name="Larsen T.O."/>
            <person name="De vries R.P."/>
            <person name="Grigoriev I.V."/>
            <person name="Machida M."/>
            <person name="Baker S.E."/>
            <person name="Andersen M.R."/>
        </authorList>
    </citation>
    <scope>NUCLEOTIDE SEQUENCE [LARGE SCALE GENOMIC DNA]</scope>
    <source>
        <strain evidence="1 2">CBS 126849</strain>
    </source>
</reference>
<organism evidence="1 2">
    <name type="scientific">Aspergillus novoparasiticus</name>
    <dbReference type="NCBI Taxonomy" id="986946"/>
    <lineage>
        <taxon>Eukaryota</taxon>
        <taxon>Fungi</taxon>
        <taxon>Dikarya</taxon>
        <taxon>Ascomycota</taxon>
        <taxon>Pezizomycotina</taxon>
        <taxon>Eurotiomycetes</taxon>
        <taxon>Eurotiomycetidae</taxon>
        <taxon>Eurotiales</taxon>
        <taxon>Aspergillaceae</taxon>
        <taxon>Aspergillus</taxon>
        <taxon>Aspergillus subgen. Circumdati</taxon>
    </lineage>
</organism>